<sequence length="458" mass="52547">MKRWYRYIELLIISVLTICLFNMCTNNKRAMEENAVVQIEEEINETDETIEVEENVVESLKREHRTNIKGNNEDVVTLMIYMCGSDLESKYGTASVDINEILSADISENVNILIQTGGCIDWTNEQISEGRTQIFSVENGELQLVNDNLGLKNMAEPNTLTEFIKYSKDNYPANRYGLIIWNHGFGAVEGFGQDENFENDNMNVYSLEKALDDSDTYFDFIGFDACFMSTLEVAYTLEPFADYLIASAEIEPFAGWYYTNWLNQLSSNTSIDTVELGNIIIDDFVEYNSGEGVPENAVLSITDLSEIRATYNEVCNLISEINYELENKEYERVSLVRSEVEAYAENLTDHVDILRLAERLNMNSSQNVIDSINNSVKYSRKTTTMAEVGGLSLYFPYYKMNYFNKFQDNFEDLGLSEEHFYFVNNITNAIKEGKVEVIGEARKFEEDKEAEINRYNSN</sequence>
<evidence type="ECO:0000313" key="3">
    <source>
        <dbReference type="Proteomes" id="UP000596929"/>
    </source>
</evidence>
<evidence type="ECO:0000256" key="1">
    <source>
        <dbReference type="SAM" id="Coils"/>
    </source>
</evidence>
<dbReference type="Pfam" id="PF03415">
    <property type="entry name" value="Peptidase_C11"/>
    <property type="match status" value="1"/>
</dbReference>
<protein>
    <recommendedName>
        <fullName evidence="4">Clostripain</fullName>
    </recommendedName>
</protein>
<dbReference type="PANTHER" id="PTHR37835">
    <property type="entry name" value="ALPHA-CLOSTRIPAIN"/>
    <property type="match status" value="1"/>
</dbReference>
<dbReference type="Gene3D" id="3.40.50.11970">
    <property type="match status" value="1"/>
</dbReference>
<dbReference type="RefSeq" id="WP_186859446.1">
    <property type="nucleotide sequence ID" value="NZ_JACOOO010000005.1"/>
</dbReference>
<name>A0ABR7DA52_9CLOT</name>
<evidence type="ECO:0008006" key="4">
    <source>
        <dbReference type="Google" id="ProtNLM"/>
    </source>
</evidence>
<reference evidence="2 3" key="1">
    <citation type="submission" date="2020-08" db="EMBL/GenBank/DDBJ databases">
        <title>Genome public.</title>
        <authorList>
            <person name="Liu C."/>
            <person name="Sun Q."/>
        </authorList>
    </citation>
    <scope>NUCLEOTIDE SEQUENCE [LARGE SCALE GENOMIC DNA]</scope>
    <source>
        <strain evidence="2 3">NSJ-6</strain>
    </source>
</reference>
<proteinExistence type="predicted"/>
<accession>A0ABR7DA52</accession>
<dbReference type="EMBL" id="JACOOO010000005">
    <property type="protein sequence ID" value="MBC5628264.1"/>
    <property type="molecule type" value="Genomic_DNA"/>
</dbReference>
<dbReference type="PANTHER" id="PTHR37835:SF1">
    <property type="entry name" value="ALPHA-CLOSTRIPAIN"/>
    <property type="match status" value="1"/>
</dbReference>
<dbReference type="Proteomes" id="UP000596929">
    <property type="component" value="Unassembled WGS sequence"/>
</dbReference>
<gene>
    <name evidence="2" type="ORF">H8S20_05085</name>
</gene>
<comment type="caution">
    <text evidence="2">The sequence shown here is derived from an EMBL/GenBank/DDBJ whole genome shotgun (WGS) entry which is preliminary data.</text>
</comment>
<keyword evidence="1" id="KW-0175">Coiled coil</keyword>
<dbReference type="InterPro" id="IPR005077">
    <property type="entry name" value="Peptidase_C11"/>
</dbReference>
<keyword evidence="3" id="KW-1185">Reference proteome</keyword>
<feature type="coiled-coil region" evidence="1">
    <location>
        <begin position="29"/>
        <end position="63"/>
    </location>
</feature>
<organism evidence="2 3">
    <name type="scientific">Clostridium hominis</name>
    <dbReference type="NCBI Taxonomy" id="2763036"/>
    <lineage>
        <taxon>Bacteria</taxon>
        <taxon>Bacillati</taxon>
        <taxon>Bacillota</taxon>
        <taxon>Clostridia</taxon>
        <taxon>Eubacteriales</taxon>
        <taxon>Clostridiaceae</taxon>
        <taxon>Clostridium</taxon>
    </lineage>
</organism>
<evidence type="ECO:0000313" key="2">
    <source>
        <dbReference type="EMBL" id="MBC5628264.1"/>
    </source>
</evidence>